<accession>A0A1E5WF02</accession>
<organism evidence="11 12">
    <name type="scientific">Dichanthelium oligosanthes</name>
    <dbReference type="NCBI Taxonomy" id="888268"/>
    <lineage>
        <taxon>Eukaryota</taxon>
        <taxon>Viridiplantae</taxon>
        <taxon>Streptophyta</taxon>
        <taxon>Embryophyta</taxon>
        <taxon>Tracheophyta</taxon>
        <taxon>Spermatophyta</taxon>
        <taxon>Magnoliopsida</taxon>
        <taxon>Liliopsida</taxon>
        <taxon>Poales</taxon>
        <taxon>Poaceae</taxon>
        <taxon>PACMAD clade</taxon>
        <taxon>Panicoideae</taxon>
        <taxon>Panicodae</taxon>
        <taxon>Paniceae</taxon>
        <taxon>Dichantheliinae</taxon>
        <taxon>Dichanthelium</taxon>
    </lineage>
</organism>
<dbReference type="GO" id="GO:0009567">
    <property type="term" value="P:double fertilization forming a zygote and endosperm"/>
    <property type="evidence" value="ECO:0007669"/>
    <property type="project" value="InterPro"/>
</dbReference>
<dbReference type="InterPro" id="IPR008502">
    <property type="entry name" value="Prolamin-like"/>
</dbReference>
<dbReference type="GO" id="GO:0031410">
    <property type="term" value="C:cytoplasmic vesicle"/>
    <property type="evidence" value="ECO:0007669"/>
    <property type="project" value="UniProtKB-SubCell"/>
</dbReference>
<keyword evidence="4" id="KW-0732">Signal</keyword>
<comment type="caution">
    <text evidence="11">The sequence shown here is derived from an EMBL/GenBank/DDBJ whole genome shotgun (WGS) entry which is preliminary data.</text>
</comment>
<sequence>MVTPPTAAVAVPPLEARLHTFSVSLNEGGQQDGGGFAECWGAMVELQSCTSEIVLFFMNGESYIGPECCVTICGATRHCWPSMLASIGFTEEEADVLHGFCDAEPADGPPPPSPSGPVQAPGLQ</sequence>
<keyword evidence="6" id="KW-0968">Cytoplasmic vesicle</keyword>
<dbReference type="GO" id="GO:2000008">
    <property type="term" value="P:regulation of protein localization to cell surface"/>
    <property type="evidence" value="ECO:0007669"/>
    <property type="project" value="UniProtKB-ARBA"/>
</dbReference>
<comment type="subcellular location">
    <subcellularLocation>
        <location evidence="1">Cytoplasmic vesicle</location>
    </subcellularLocation>
    <subcellularLocation>
        <location evidence="2">Secreted</location>
    </subcellularLocation>
</comment>
<evidence type="ECO:0000313" key="11">
    <source>
        <dbReference type="EMBL" id="OEL35770.1"/>
    </source>
</evidence>
<dbReference type="STRING" id="888268.A0A1E5WF02"/>
<dbReference type="PANTHER" id="PTHR35293">
    <property type="entry name" value="EGG CELL-SECRETED PROTEIN 1.5"/>
    <property type="match status" value="1"/>
</dbReference>
<proteinExistence type="inferred from homology"/>
<dbReference type="Proteomes" id="UP000095767">
    <property type="component" value="Unassembled WGS sequence"/>
</dbReference>
<evidence type="ECO:0000256" key="2">
    <source>
        <dbReference type="ARBA" id="ARBA00004613"/>
    </source>
</evidence>
<dbReference type="InterPro" id="IPR044711">
    <property type="entry name" value="EC11-15"/>
</dbReference>
<evidence type="ECO:0000256" key="7">
    <source>
        <dbReference type="ARBA" id="ARBA00034457"/>
    </source>
</evidence>
<feature type="domain" description="Prolamin-like" evidence="10">
    <location>
        <begin position="38"/>
        <end position="102"/>
    </location>
</feature>
<evidence type="ECO:0000256" key="5">
    <source>
        <dbReference type="ARBA" id="ARBA00023279"/>
    </source>
</evidence>
<dbReference type="GO" id="GO:0080155">
    <property type="term" value="P:regulation of double fertilization forming a zygote and endosperm"/>
    <property type="evidence" value="ECO:0007669"/>
    <property type="project" value="UniProtKB-ARBA"/>
</dbReference>
<dbReference type="GO" id="GO:0005576">
    <property type="term" value="C:extracellular region"/>
    <property type="evidence" value="ECO:0007669"/>
    <property type="project" value="UniProtKB-SubCell"/>
</dbReference>
<evidence type="ECO:0000256" key="8">
    <source>
        <dbReference type="ARBA" id="ARBA00034484"/>
    </source>
</evidence>
<evidence type="ECO:0000256" key="6">
    <source>
        <dbReference type="ARBA" id="ARBA00023329"/>
    </source>
</evidence>
<feature type="region of interest" description="Disordered" evidence="9">
    <location>
        <begin position="100"/>
        <end position="124"/>
    </location>
</feature>
<evidence type="ECO:0000313" key="12">
    <source>
        <dbReference type="Proteomes" id="UP000095767"/>
    </source>
</evidence>
<gene>
    <name evidence="11" type="ORF">BAE44_0003211</name>
</gene>
<evidence type="ECO:0000256" key="1">
    <source>
        <dbReference type="ARBA" id="ARBA00004541"/>
    </source>
</evidence>
<evidence type="ECO:0000256" key="3">
    <source>
        <dbReference type="ARBA" id="ARBA00022525"/>
    </source>
</evidence>
<evidence type="ECO:0000256" key="4">
    <source>
        <dbReference type="ARBA" id="ARBA00022729"/>
    </source>
</evidence>
<dbReference type="Pfam" id="PF05617">
    <property type="entry name" value="Prolamin_like"/>
    <property type="match status" value="1"/>
</dbReference>
<dbReference type="EMBL" id="LWDX02011046">
    <property type="protein sequence ID" value="OEL35770.1"/>
    <property type="molecule type" value="Genomic_DNA"/>
</dbReference>
<evidence type="ECO:0000256" key="9">
    <source>
        <dbReference type="SAM" id="MobiDB-lite"/>
    </source>
</evidence>
<keyword evidence="5" id="KW-0278">Fertilization</keyword>
<comment type="similarity">
    <text evidence="8">Belongs to the plant egg cell-secreted peptide family.</text>
</comment>
<reference evidence="11 12" key="1">
    <citation type="submission" date="2016-09" db="EMBL/GenBank/DDBJ databases">
        <title>The draft genome of Dichanthelium oligosanthes: A C3 panicoid grass species.</title>
        <authorList>
            <person name="Studer A.J."/>
            <person name="Schnable J.C."/>
            <person name="Brutnell T.P."/>
        </authorList>
    </citation>
    <scope>NUCLEOTIDE SEQUENCE [LARGE SCALE GENOMIC DNA]</scope>
    <source>
        <strain evidence="12">cv. Kellogg 1175</strain>
        <tissue evidence="11">Leaf</tissue>
    </source>
</reference>
<comment type="function">
    <text evidence="7">Involved in the regulation of gamete interactions during the double fertilization and to prevent multiple-pollen tube attraction; mediates the redistribution of the gamete fusogen HAP2/GCS1 to the cell surface after secretion upon sperm arrival.</text>
</comment>
<protein>
    <recommendedName>
        <fullName evidence="10">Prolamin-like domain-containing protein</fullName>
    </recommendedName>
</protein>
<dbReference type="AlphaFoldDB" id="A0A1E5WF02"/>
<dbReference type="OrthoDB" id="782765at2759"/>
<evidence type="ECO:0000259" key="10">
    <source>
        <dbReference type="Pfam" id="PF05617"/>
    </source>
</evidence>
<name>A0A1E5WF02_9POAL</name>
<dbReference type="PANTHER" id="PTHR35293:SF12">
    <property type="entry name" value="EXPRESSED PROTEIN"/>
    <property type="match status" value="1"/>
</dbReference>
<keyword evidence="3" id="KW-0964">Secreted</keyword>
<keyword evidence="12" id="KW-1185">Reference proteome</keyword>